<comment type="caution">
    <text evidence="4">Lacks conserved residue(s) required for the propagation of feature annotation.</text>
</comment>
<reference evidence="9" key="1">
    <citation type="submission" date="2019-11" db="EMBL/GenBank/DDBJ databases">
        <authorList>
            <person name="Feng L."/>
        </authorList>
    </citation>
    <scope>NUCLEOTIDE SEQUENCE</scope>
    <source>
        <strain evidence="9">SsimulansLFYP27</strain>
    </source>
</reference>
<feature type="binding site" evidence="4 6">
    <location>
        <position position="109"/>
    </location>
    <ligand>
        <name>substrate</name>
    </ligand>
</feature>
<evidence type="ECO:0000256" key="7">
    <source>
        <dbReference type="RuleBase" id="RU003792"/>
    </source>
</evidence>
<name>A0A6N2ZZ42_STASI</name>
<dbReference type="GO" id="GO:0003723">
    <property type="term" value="F:RNA binding"/>
    <property type="evidence" value="ECO:0007669"/>
    <property type="project" value="InterPro"/>
</dbReference>
<dbReference type="SUPFAM" id="SSF55120">
    <property type="entry name" value="Pseudouridine synthase"/>
    <property type="match status" value="1"/>
</dbReference>
<evidence type="ECO:0000259" key="8">
    <source>
        <dbReference type="Pfam" id="PF01416"/>
    </source>
</evidence>
<evidence type="ECO:0000256" key="3">
    <source>
        <dbReference type="ARBA" id="ARBA00023235"/>
    </source>
</evidence>
<dbReference type="Gene3D" id="3.30.70.580">
    <property type="entry name" value="Pseudouridine synthase I, catalytic domain, N-terminal subdomain"/>
    <property type="match status" value="1"/>
</dbReference>
<dbReference type="GO" id="GO:0160147">
    <property type="term" value="F:tRNA pseudouridine(38-40) synthase activity"/>
    <property type="evidence" value="ECO:0007669"/>
    <property type="project" value="UniProtKB-EC"/>
</dbReference>
<evidence type="ECO:0000256" key="5">
    <source>
        <dbReference type="PIRSR" id="PIRSR001430-1"/>
    </source>
</evidence>
<dbReference type="EC" id="5.4.99.12" evidence="4"/>
<keyword evidence="2 4" id="KW-0819">tRNA processing</keyword>
<dbReference type="InterPro" id="IPR020095">
    <property type="entry name" value="PsdUridine_synth_TruA_C"/>
</dbReference>
<accession>A0A6N2ZZ42</accession>
<dbReference type="Pfam" id="PF01416">
    <property type="entry name" value="PseudoU_synth_1"/>
    <property type="match status" value="2"/>
</dbReference>
<feature type="active site" description="Nucleophile" evidence="4 5">
    <location>
        <position position="51"/>
    </location>
</feature>
<evidence type="ECO:0000313" key="9">
    <source>
        <dbReference type="EMBL" id="VYT85015.1"/>
    </source>
</evidence>
<feature type="domain" description="Pseudouridine synthase I TruA alpha/beta" evidence="8">
    <location>
        <begin position="142"/>
        <end position="240"/>
    </location>
</feature>
<dbReference type="HAMAP" id="MF_00171">
    <property type="entry name" value="TruA"/>
    <property type="match status" value="1"/>
</dbReference>
<protein>
    <recommendedName>
        <fullName evidence="4">tRNA pseudouridine synthase A</fullName>
        <ecNumber evidence="4">5.4.99.12</ecNumber>
    </recommendedName>
    <alternativeName>
        <fullName evidence="4">tRNA pseudouridine(38-40) synthase</fullName>
    </alternativeName>
    <alternativeName>
        <fullName evidence="4">tRNA pseudouridylate synthase I</fullName>
    </alternativeName>
    <alternativeName>
        <fullName evidence="4">tRNA-uridine isomerase I</fullName>
    </alternativeName>
</protein>
<dbReference type="CDD" id="cd02570">
    <property type="entry name" value="PseudoU_synth_EcTruA"/>
    <property type="match status" value="1"/>
</dbReference>
<dbReference type="Gene3D" id="3.30.70.660">
    <property type="entry name" value="Pseudouridine synthase I, catalytic domain, C-terminal subdomain"/>
    <property type="match status" value="1"/>
</dbReference>
<dbReference type="PANTHER" id="PTHR11142">
    <property type="entry name" value="PSEUDOURIDYLATE SYNTHASE"/>
    <property type="match status" value="1"/>
</dbReference>
<evidence type="ECO:0000256" key="1">
    <source>
        <dbReference type="ARBA" id="ARBA00009375"/>
    </source>
</evidence>
<organism evidence="9">
    <name type="scientific">Staphylococcus simulans</name>
    <dbReference type="NCBI Taxonomy" id="1286"/>
    <lineage>
        <taxon>Bacteria</taxon>
        <taxon>Bacillati</taxon>
        <taxon>Bacillota</taxon>
        <taxon>Bacilli</taxon>
        <taxon>Bacillales</taxon>
        <taxon>Staphylococcaceae</taxon>
        <taxon>Staphylococcus</taxon>
    </lineage>
</organism>
<dbReference type="NCBIfam" id="TIGR00071">
    <property type="entry name" value="hisT_truA"/>
    <property type="match status" value="1"/>
</dbReference>
<comment type="catalytic activity">
    <reaction evidence="4 7">
        <text>uridine(38/39/40) in tRNA = pseudouridine(38/39/40) in tRNA</text>
        <dbReference type="Rhea" id="RHEA:22376"/>
        <dbReference type="Rhea" id="RHEA-COMP:10085"/>
        <dbReference type="Rhea" id="RHEA-COMP:10087"/>
        <dbReference type="ChEBI" id="CHEBI:65314"/>
        <dbReference type="ChEBI" id="CHEBI:65315"/>
        <dbReference type="EC" id="5.4.99.12"/>
    </reaction>
</comment>
<feature type="domain" description="Pseudouridine synthase I TruA alpha/beta" evidence="8">
    <location>
        <begin position="8"/>
        <end position="103"/>
    </location>
</feature>
<dbReference type="RefSeq" id="WP_156666540.1">
    <property type="nucleotide sequence ID" value="NZ_CACRUO010000020.1"/>
</dbReference>
<comment type="function">
    <text evidence="4">Formation of pseudouridine at positions 38, 39 and 40 in the anticodon stem and loop of transfer RNAs.</text>
</comment>
<keyword evidence="3 4" id="KW-0413">Isomerase</keyword>
<dbReference type="InterPro" id="IPR001406">
    <property type="entry name" value="PsdUridine_synth_TruA"/>
</dbReference>
<dbReference type="GO" id="GO:0031119">
    <property type="term" value="P:tRNA pseudouridine synthesis"/>
    <property type="evidence" value="ECO:0007669"/>
    <property type="project" value="UniProtKB-UniRule"/>
</dbReference>
<gene>
    <name evidence="4 9" type="primary">truA</name>
    <name evidence="9" type="ORF">SSLFYP27_00791</name>
</gene>
<dbReference type="PIRSF" id="PIRSF001430">
    <property type="entry name" value="tRNA_psdUrid_synth"/>
    <property type="match status" value="1"/>
</dbReference>
<evidence type="ECO:0000256" key="6">
    <source>
        <dbReference type="PIRSR" id="PIRSR001430-2"/>
    </source>
</evidence>
<dbReference type="AlphaFoldDB" id="A0A6N2ZZ42"/>
<proteinExistence type="inferred from homology"/>
<comment type="subunit">
    <text evidence="4">Homodimer.</text>
</comment>
<evidence type="ECO:0000256" key="4">
    <source>
        <dbReference type="HAMAP-Rule" id="MF_00171"/>
    </source>
</evidence>
<dbReference type="InterPro" id="IPR020094">
    <property type="entry name" value="TruA/RsuA/RluB/E/F_N"/>
</dbReference>
<dbReference type="FunFam" id="3.30.70.580:FF:000001">
    <property type="entry name" value="tRNA pseudouridine synthase A"/>
    <property type="match status" value="1"/>
</dbReference>
<dbReference type="PANTHER" id="PTHR11142:SF0">
    <property type="entry name" value="TRNA PSEUDOURIDINE SYNTHASE-LIKE 1"/>
    <property type="match status" value="1"/>
</dbReference>
<sequence>MRILVNIAYQGSNFLGFQIQQHGRTVQQQFEKILKRMHKRHVRIHPSSRTDRGVHAMEQYFHFDTELNIAPKQWQYAMNSALPDDIYVKEVSIVDDDFHCRYDCVGKRYRYMVYQGAHRDVFMSGLKTYNDYDLDLDKMNQAAQQFIGTHDFTGFCSQKTEVESKERTLYQSEIIKTKNGFDYVVTGSGFLYNMVRVLVAFLIEVGKGKRSPDEVLGLLEAKDRNQVPFTAPAEGLYLEKIYLSPESLIQDFGSDIKIHRKKSLQND</sequence>
<dbReference type="EMBL" id="CACRUO010000020">
    <property type="protein sequence ID" value="VYT85015.1"/>
    <property type="molecule type" value="Genomic_DNA"/>
</dbReference>
<dbReference type="InterPro" id="IPR020103">
    <property type="entry name" value="PsdUridine_synth_cat_dom_sf"/>
</dbReference>
<comment type="similarity">
    <text evidence="1 4 7">Belongs to the tRNA pseudouridine synthase TruA family.</text>
</comment>
<dbReference type="InterPro" id="IPR020097">
    <property type="entry name" value="PsdUridine_synth_TruA_a/b_dom"/>
</dbReference>
<evidence type="ECO:0000256" key="2">
    <source>
        <dbReference type="ARBA" id="ARBA00022694"/>
    </source>
</evidence>